<gene>
    <name evidence="7" type="ORF">N7492_001939</name>
</gene>
<dbReference type="Pfam" id="PF00172">
    <property type="entry name" value="Zn_clus"/>
    <property type="match status" value="1"/>
</dbReference>
<dbReference type="Gene3D" id="4.10.240.10">
    <property type="entry name" value="Zn(2)-C6 fungal-type DNA-binding domain"/>
    <property type="match status" value="1"/>
</dbReference>
<evidence type="ECO:0000313" key="8">
    <source>
        <dbReference type="Proteomes" id="UP001146351"/>
    </source>
</evidence>
<dbReference type="SUPFAM" id="SSF57701">
    <property type="entry name" value="Zn2/Cys6 DNA-binding domain"/>
    <property type="match status" value="1"/>
</dbReference>
<protein>
    <recommendedName>
        <fullName evidence="6">Zn(2)-C6 fungal-type domain-containing protein</fullName>
    </recommendedName>
</protein>
<proteinExistence type="predicted"/>
<dbReference type="EMBL" id="JAPQKO010000002">
    <property type="protein sequence ID" value="KAJ5178729.1"/>
    <property type="molecule type" value="Genomic_DNA"/>
</dbReference>
<dbReference type="OrthoDB" id="6486656at2759"/>
<dbReference type="InterPro" id="IPR001138">
    <property type="entry name" value="Zn2Cys6_DnaBD"/>
</dbReference>
<dbReference type="Proteomes" id="UP001146351">
    <property type="component" value="Unassembled WGS sequence"/>
</dbReference>
<dbReference type="InterPro" id="IPR050613">
    <property type="entry name" value="Sec_Metabolite_Reg"/>
</dbReference>
<dbReference type="InterPro" id="IPR036864">
    <property type="entry name" value="Zn2-C6_fun-type_DNA-bd_sf"/>
</dbReference>
<dbReference type="GO" id="GO:0003677">
    <property type="term" value="F:DNA binding"/>
    <property type="evidence" value="ECO:0007669"/>
    <property type="project" value="UniProtKB-KW"/>
</dbReference>
<keyword evidence="5" id="KW-0539">Nucleus</keyword>
<keyword evidence="4" id="KW-0804">Transcription</keyword>
<dbReference type="GO" id="GO:0000981">
    <property type="term" value="F:DNA-binding transcription factor activity, RNA polymerase II-specific"/>
    <property type="evidence" value="ECO:0007669"/>
    <property type="project" value="InterPro"/>
</dbReference>
<dbReference type="PROSITE" id="PS50048">
    <property type="entry name" value="ZN2_CY6_FUNGAL_2"/>
    <property type="match status" value="1"/>
</dbReference>
<evidence type="ECO:0000256" key="1">
    <source>
        <dbReference type="ARBA" id="ARBA00004123"/>
    </source>
</evidence>
<keyword evidence="8" id="KW-1185">Reference proteome</keyword>
<keyword evidence="3" id="KW-0238">DNA-binding</keyword>
<dbReference type="GO" id="GO:0008270">
    <property type="term" value="F:zinc ion binding"/>
    <property type="evidence" value="ECO:0007669"/>
    <property type="project" value="InterPro"/>
</dbReference>
<evidence type="ECO:0000256" key="5">
    <source>
        <dbReference type="ARBA" id="ARBA00023242"/>
    </source>
</evidence>
<keyword evidence="2" id="KW-0805">Transcription regulation</keyword>
<comment type="caution">
    <text evidence="7">The sequence shown here is derived from an EMBL/GenBank/DDBJ whole genome shotgun (WGS) entry which is preliminary data.</text>
</comment>
<evidence type="ECO:0000313" key="7">
    <source>
        <dbReference type="EMBL" id="KAJ5178729.1"/>
    </source>
</evidence>
<dbReference type="AlphaFoldDB" id="A0A9W9IJ63"/>
<dbReference type="PANTHER" id="PTHR31001:SF40">
    <property type="entry name" value="ZN(II)2CYS6 TRANSCRIPTION FACTOR (EUROFUNG)"/>
    <property type="match status" value="1"/>
</dbReference>
<dbReference type="CDD" id="cd12148">
    <property type="entry name" value="fungal_TF_MHR"/>
    <property type="match status" value="1"/>
</dbReference>
<dbReference type="PANTHER" id="PTHR31001">
    <property type="entry name" value="UNCHARACTERIZED TRANSCRIPTIONAL REGULATORY PROTEIN"/>
    <property type="match status" value="1"/>
</dbReference>
<dbReference type="CDD" id="cd00067">
    <property type="entry name" value="GAL4"/>
    <property type="match status" value="1"/>
</dbReference>
<organism evidence="7 8">
    <name type="scientific">Penicillium capsulatum</name>
    <dbReference type="NCBI Taxonomy" id="69766"/>
    <lineage>
        <taxon>Eukaryota</taxon>
        <taxon>Fungi</taxon>
        <taxon>Dikarya</taxon>
        <taxon>Ascomycota</taxon>
        <taxon>Pezizomycotina</taxon>
        <taxon>Eurotiomycetes</taxon>
        <taxon>Eurotiomycetidae</taxon>
        <taxon>Eurotiales</taxon>
        <taxon>Aspergillaceae</taxon>
        <taxon>Penicillium</taxon>
    </lineage>
</organism>
<evidence type="ECO:0000256" key="4">
    <source>
        <dbReference type="ARBA" id="ARBA00023163"/>
    </source>
</evidence>
<accession>A0A9W9IJ63</accession>
<evidence type="ECO:0000256" key="3">
    <source>
        <dbReference type="ARBA" id="ARBA00023125"/>
    </source>
</evidence>
<feature type="domain" description="Zn(2)-C6 fungal-type" evidence="6">
    <location>
        <begin position="15"/>
        <end position="46"/>
    </location>
</feature>
<dbReference type="SMART" id="SM00066">
    <property type="entry name" value="GAL4"/>
    <property type="match status" value="1"/>
</dbReference>
<evidence type="ECO:0000256" key="2">
    <source>
        <dbReference type="ARBA" id="ARBA00023015"/>
    </source>
</evidence>
<evidence type="ECO:0000259" key="6">
    <source>
        <dbReference type="PROSITE" id="PS50048"/>
    </source>
</evidence>
<comment type="subcellular location">
    <subcellularLocation>
        <location evidence="1">Nucleus</location>
    </subcellularLocation>
</comment>
<sequence length="181" mass="20512">MIESPSQRRKRKPINCEPCRRSKIRCDRQRPCNVCKRHRRESACSYATQSGLSPGTPVRKVINTSNRTGGSPRQTIACTPVQAPEVPIAETSQGPPDTLWETVLERPAPEYDIHDTLSPLSMGPRMSLQELLDALPPHACCDYLISHFFKYISALFPILHGPTFQKRYTAFKQRPRDVDLP</sequence>
<name>A0A9W9IJ63_9EURO</name>
<reference evidence="7" key="2">
    <citation type="journal article" date="2023" name="IMA Fungus">
        <title>Comparative genomic study of the Penicillium genus elucidates a diverse pangenome and 15 lateral gene transfer events.</title>
        <authorList>
            <person name="Petersen C."/>
            <person name="Sorensen T."/>
            <person name="Nielsen M.R."/>
            <person name="Sondergaard T.E."/>
            <person name="Sorensen J.L."/>
            <person name="Fitzpatrick D.A."/>
            <person name="Frisvad J.C."/>
            <person name="Nielsen K.L."/>
        </authorList>
    </citation>
    <scope>NUCLEOTIDE SEQUENCE</scope>
    <source>
        <strain evidence="7">IBT 21917</strain>
    </source>
</reference>
<dbReference type="GO" id="GO:0005634">
    <property type="term" value="C:nucleus"/>
    <property type="evidence" value="ECO:0007669"/>
    <property type="project" value="UniProtKB-SubCell"/>
</dbReference>
<reference evidence="7" key="1">
    <citation type="submission" date="2022-11" db="EMBL/GenBank/DDBJ databases">
        <authorList>
            <person name="Petersen C."/>
        </authorList>
    </citation>
    <scope>NUCLEOTIDE SEQUENCE</scope>
    <source>
        <strain evidence="7">IBT 21917</strain>
    </source>
</reference>